<dbReference type="NCBIfam" id="NF041257">
    <property type="entry name" value="GntH_guanitoxin"/>
    <property type="match status" value="1"/>
</dbReference>
<protein>
    <submittedName>
        <fullName evidence="2">Uncharacterized protein</fullName>
    </submittedName>
</protein>
<dbReference type="OrthoDB" id="9803916at2"/>
<evidence type="ECO:0000313" key="2">
    <source>
        <dbReference type="EMBL" id="ARQ00191.1"/>
    </source>
</evidence>
<sequence>MREYRDHYFPNTEALAPDEMRIIALGTGRPYLRKAQANTGWLVELGNGDRFLLDFGFGTQLNFVSLEIPYNAITAVIATHLHTDHVGDFMQIRQGGWSGGRMHPLQVYGPSGKIPEHGMKHFVQHQVAAFRWDADTRHGLLPLVGSEIDVHEFDYSKVCVIYDKNGVKITSFPAVHIYDGPVSLRLEWHGLTLVYSGDTTPSYFMAENGKGADILIHETFDRWQVMMERAGYDERTARGVCTVAHSDPEEAGKVLALCNPRLAVGYHFYNDDDTLPGHLAAVRKNYDGPLVFARDLMVFNVTKEQVKTRMAVTAAATWPNKEFHDEGFKKLPRGEKLKMSQWLLDKVMFPKG</sequence>
<dbReference type="GO" id="GO:0042781">
    <property type="term" value="F:3'-tRNA processing endoribonuclease activity"/>
    <property type="evidence" value="ECO:0007669"/>
    <property type="project" value="TreeGrafter"/>
</dbReference>
<reference evidence="2 3" key="1">
    <citation type="submission" date="2017-05" db="EMBL/GenBank/DDBJ databases">
        <title>Full genome sequence of Pseudorhodoplanes sinuspersici.</title>
        <authorList>
            <person name="Dastgheib S.M.M."/>
            <person name="Shavandi M."/>
            <person name="Tirandaz H."/>
        </authorList>
    </citation>
    <scope>NUCLEOTIDE SEQUENCE [LARGE SCALE GENOMIC DNA]</scope>
    <source>
        <strain evidence="2 3">RIPI110</strain>
    </source>
</reference>
<proteinExistence type="predicted"/>
<dbReference type="RefSeq" id="WP_086088588.1">
    <property type="nucleotide sequence ID" value="NZ_CP021112.1"/>
</dbReference>
<dbReference type="InterPro" id="IPR036866">
    <property type="entry name" value="RibonucZ/Hydroxyglut_hydro"/>
</dbReference>
<dbReference type="EMBL" id="CP021112">
    <property type="protein sequence ID" value="ARQ00191.1"/>
    <property type="molecule type" value="Genomic_DNA"/>
</dbReference>
<evidence type="ECO:0000256" key="1">
    <source>
        <dbReference type="ARBA" id="ARBA00022801"/>
    </source>
</evidence>
<dbReference type="PANTHER" id="PTHR46018:SF2">
    <property type="entry name" value="ZINC PHOSPHODIESTERASE ELAC PROTEIN 1"/>
    <property type="match status" value="1"/>
</dbReference>
<name>A0A1W6ZSW2_9HYPH</name>
<dbReference type="KEGG" id="psin:CAK95_14720"/>
<dbReference type="Pfam" id="PF12706">
    <property type="entry name" value="Lactamase_B_2"/>
    <property type="match status" value="1"/>
</dbReference>
<dbReference type="AlphaFoldDB" id="A0A1W6ZSW2"/>
<dbReference type="PANTHER" id="PTHR46018">
    <property type="entry name" value="ZINC PHOSPHODIESTERASE ELAC PROTEIN 1"/>
    <property type="match status" value="1"/>
</dbReference>
<organism evidence="2 3">
    <name type="scientific">Pseudorhodoplanes sinuspersici</name>
    <dbReference type="NCBI Taxonomy" id="1235591"/>
    <lineage>
        <taxon>Bacteria</taxon>
        <taxon>Pseudomonadati</taxon>
        <taxon>Pseudomonadota</taxon>
        <taxon>Alphaproteobacteria</taxon>
        <taxon>Hyphomicrobiales</taxon>
        <taxon>Pseudorhodoplanes</taxon>
    </lineage>
</organism>
<dbReference type="STRING" id="1235591.CAK95_14720"/>
<accession>A0A1W6ZSW2</accession>
<gene>
    <name evidence="2" type="ORF">CAK95_14720</name>
</gene>
<keyword evidence="3" id="KW-1185">Reference proteome</keyword>
<dbReference type="Gene3D" id="3.60.15.10">
    <property type="entry name" value="Ribonuclease Z/Hydroxyacylglutathione hydrolase-like"/>
    <property type="match status" value="1"/>
</dbReference>
<dbReference type="SUPFAM" id="SSF56281">
    <property type="entry name" value="Metallo-hydrolase/oxidoreductase"/>
    <property type="match status" value="1"/>
</dbReference>
<dbReference type="InterPro" id="IPR044094">
    <property type="entry name" value="AtsA-like_MBL-fold"/>
</dbReference>
<keyword evidence="1" id="KW-0378">Hydrolase</keyword>
<evidence type="ECO:0000313" key="3">
    <source>
        <dbReference type="Proteomes" id="UP000194137"/>
    </source>
</evidence>
<dbReference type="InterPro" id="IPR001279">
    <property type="entry name" value="Metallo-B-lactamas"/>
</dbReference>
<dbReference type="Proteomes" id="UP000194137">
    <property type="component" value="Chromosome"/>
</dbReference>
<dbReference type="CDD" id="cd07719">
    <property type="entry name" value="arylsulfatase_AtsA-like_MBL-fold"/>
    <property type="match status" value="1"/>
</dbReference>